<dbReference type="PROSITE" id="PS51767">
    <property type="entry name" value="PEPTIDASE_A1"/>
    <property type="match status" value="1"/>
</dbReference>
<evidence type="ECO:0000259" key="15">
    <source>
        <dbReference type="PROSITE" id="PS51767"/>
    </source>
</evidence>
<keyword evidence="5" id="KW-0964">Secreted</keyword>
<dbReference type="PANTHER" id="PTHR47966">
    <property type="entry name" value="BETA-SITE APP-CLEAVING ENZYME, ISOFORM A-RELATED"/>
    <property type="match status" value="1"/>
</dbReference>
<evidence type="ECO:0000256" key="4">
    <source>
        <dbReference type="ARBA" id="ARBA00013207"/>
    </source>
</evidence>
<dbReference type="EMBL" id="BSXU01000128">
    <property type="protein sequence ID" value="GMG19435.1"/>
    <property type="molecule type" value="Genomic_DNA"/>
</dbReference>
<name>A0A9W7DBS8_AMBMO</name>
<evidence type="ECO:0000256" key="11">
    <source>
        <dbReference type="ARBA" id="ARBA00023157"/>
    </source>
</evidence>
<dbReference type="InterPro" id="IPR033121">
    <property type="entry name" value="PEPTIDASE_A1"/>
</dbReference>
<keyword evidence="17" id="KW-1185">Reference proteome</keyword>
<keyword evidence="11 13" id="KW-1015">Disulfide bond</keyword>
<dbReference type="OrthoDB" id="771136at2759"/>
<protein>
    <recommendedName>
        <fullName evidence="4">candidapepsin</fullName>
        <ecNumber evidence="4">3.4.23.24</ecNumber>
    </recommendedName>
</protein>
<evidence type="ECO:0000256" key="2">
    <source>
        <dbReference type="ARBA" id="ARBA00004613"/>
    </source>
</evidence>
<dbReference type="InterPro" id="IPR021109">
    <property type="entry name" value="Peptidase_aspartic_dom_sf"/>
</dbReference>
<dbReference type="PANTHER" id="PTHR47966:SF65">
    <property type="entry name" value="ASPARTIC-TYPE ENDOPEPTIDASE"/>
    <property type="match status" value="1"/>
</dbReference>
<evidence type="ECO:0000256" key="13">
    <source>
        <dbReference type="PIRSR" id="PIRSR601461-2"/>
    </source>
</evidence>
<evidence type="ECO:0000256" key="7">
    <source>
        <dbReference type="ARBA" id="ARBA00022729"/>
    </source>
</evidence>
<dbReference type="EC" id="3.4.23.24" evidence="4"/>
<evidence type="ECO:0000313" key="16">
    <source>
        <dbReference type="EMBL" id="GMG19435.1"/>
    </source>
</evidence>
<organism evidence="16 17">
    <name type="scientific">Ambrosiozyma monospora</name>
    <name type="common">Yeast</name>
    <name type="synonym">Endomycopsis monosporus</name>
    <dbReference type="NCBI Taxonomy" id="43982"/>
    <lineage>
        <taxon>Eukaryota</taxon>
        <taxon>Fungi</taxon>
        <taxon>Dikarya</taxon>
        <taxon>Ascomycota</taxon>
        <taxon>Saccharomycotina</taxon>
        <taxon>Pichiomycetes</taxon>
        <taxon>Pichiales</taxon>
        <taxon>Pichiaceae</taxon>
        <taxon>Ambrosiozyma</taxon>
    </lineage>
</organism>
<dbReference type="GO" id="GO:0004190">
    <property type="term" value="F:aspartic-type endopeptidase activity"/>
    <property type="evidence" value="ECO:0007669"/>
    <property type="project" value="UniProtKB-KW"/>
</dbReference>
<evidence type="ECO:0000256" key="6">
    <source>
        <dbReference type="ARBA" id="ARBA00022670"/>
    </source>
</evidence>
<feature type="active site" evidence="12">
    <location>
        <position position="57"/>
    </location>
</feature>
<feature type="disulfide bond" evidence="13">
    <location>
        <begin position="319"/>
        <end position="352"/>
    </location>
</feature>
<dbReference type="InterPro" id="IPR001461">
    <property type="entry name" value="Aspartic_peptidase_A1"/>
</dbReference>
<comment type="caution">
    <text evidence="16">The sequence shown here is derived from an EMBL/GenBank/DDBJ whole genome shotgun (WGS) entry which is preliminary data.</text>
</comment>
<evidence type="ECO:0000256" key="14">
    <source>
        <dbReference type="SAM" id="MobiDB-lite"/>
    </source>
</evidence>
<accession>A0A9W7DBS8</accession>
<dbReference type="Pfam" id="PF00026">
    <property type="entry name" value="Asp"/>
    <property type="match status" value="1"/>
</dbReference>
<sequence length="474" mass="51673">MKLSGQRQVKQHDLQQQQKRSETSDDYIDLSMAHVDYMYTVNVSIGSNNQNVTVQIDTGSSDFWVLNSNNTWCKTTKPGEKGYDSSHDCSIYGVFTPEDSSSWVWTDEIFTTEYEDNTGANGTFGLDDISLHGIRIKNVSIAVSDQTDENYGVLGIGYMREETTDDTDTYNRPFTYDNLPVTMKKQGLIHKNTYSIYLDNPSTNADNSDDRTAVLLFGAIDHDKYVGDLGLLPIASNDTIELDVVLNSIEIEHSSSSSSLSKAQTNTTSTTTYLIASGAIRSLLDTGTSNTLFSNNLISAITSYVGKYDKKNDLISGKCSDIEEYNLIFNFKGYELKVPLSGFLTEKDGSTCQLGISSAGDENMLTLGDTFLSNVYFVADLDDNQIAIALANLNSTTENLEAIEGTIPSATSAINYHAAETGTGFEAYKAPSSLSSSLNNTHGEKVENAAALRGNFGNAVFGSIVLIATLVLFN</sequence>
<feature type="active site" evidence="12">
    <location>
        <position position="285"/>
    </location>
</feature>
<dbReference type="PRINTS" id="PR00792">
    <property type="entry name" value="PEPSIN"/>
</dbReference>
<dbReference type="GO" id="GO:0005576">
    <property type="term" value="C:extracellular region"/>
    <property type="evidence" value="ECO:0007669"/>
    <property type="project" value="UniProtKB-SubCell"/>
</dbReference>
<proteinExistence type="inferred from homology"/>
<evidence type="ECO:0000313" key="17">
    <source>
        <dbReference type="Proteomes" id="UP001165063"/>
    </source>
</evidence>
<dbReference type="InterPro" id="IPR033876">
    <property type="entry name" value="SAP-like"/>
</dbReference>
<keyword evidence="7" id="KW-0732">Signal</keyword>
<evidence type="ECO:0000256" key="8">
    <source>
        <dbReference type="ARBA" id="ARBA00022750"/>
    </source>
</evidence>
<evidence type="ECO:0000256" key="1">
    <source>
        <dbReference type="ARBA" id="ARBA00001675"/>
    </source>
</evidence>
<dbReference type="Gene3D" id="2.40.70.10">
    <property type="entry name" value="Acid Proteases"/>
    <property type="match status" value="2"/>
</dbReference>
<dbReference type="CDD" id="cd05474">
    <property type="entry name" value="SAP_like"/>
    <property type="match status" value="1"/>
</dbReference>
<evidence type="ECO:0000256" key="5">
    <source>
        <dbReference type="ARBA" id="ARBA00022525"/>
    </source>
</evidence>
<evidence type="ECO:0000256" key="3">
    <source>
        <dbReference type="ARBA" id="ARBA00007447"/>
    </source>
</evidence>
<gene>
    <name evidence="16" type="ORF">Amon01_000047100</name>
</gene>
<keyword evidence="9" id="KW-0378">Hydrolase</keyword>
<dbReference type="SUPFAM" id="SSF50630">
    <property type="entry name" value="Acid proteases"/>
    <property type="match status" value="1"/>
</dbReference>
<keyword evidence="10" id="KW-0865">Zymogen</keyword>
<dbReference type="GO" id="GO:0006508">
    <property type="term" value="P:proteolysis"/>
    <property type="evidence" value="ECO:0007669"/>
    <property type="project" value="UniProtKB-KW"/>
</dbReference>
<feature type="domain" description="Peptidase A1" evidence="15">
    <location>
        <begin position="39"/>
        <end position="389"/>
    </location>
</feature>
<keyword evidence="6" id="KW-0645">Protease</keyword>
<dbReference type="Proteomes" id="UP001165063">
    <property type="component" value="Unassembled WGS sequence"/>
</dbReference>
<keyword evidence="8" id="KW-0064">Aspartyl protease</keyword>
<dbReference type="AlphaFoldDB" id="A0A9W7DBS8"/>
<evidence type="ECO:0000256" key="12">
    <source>
        <dbReference type="PIRSR" id="PIRSR601461-1"/>
    </source>
</evidence>
<comment type="subcellular location">
    <subcellularLocation>
        <location evidence="2">Secreted</location>
    </subcellularLocation>
</comment>
<feature type="region of interest" description="Disordered" evidence="14">
    <location>
        <begin position="1"/>
        <end position="25"/>
    </location>
</feature>
<comment type="similarity">
    <text evidence="3">Belongs to the peptidase A1 family.</text>
</comment>
<evidence type="ECO:0000256" key="9">
    <source>
        <dbReference type="ARBA" id="ARBA00022801"/>
    </source>
</evidence>
<reference evidence="16" key="1">
    <citation type="submission" date="2023-04" db="EMBL/GenBank/DDBJ databases">
        <title>Ambrosiozyma monospora NBRC 1965.</title>
        <authorList>
            <person name="Ichikawa N."/>
            <person name="Sato H."/>
            <person name="Tonouchi N."/>
        </authorList>
    </citation>
    <scope>NUCLEOTIDE SEQUENCE</scope>
    <source>
        <strain evidence="16">NBRC 1965</strain>
    </source>
</reference>
<evidence type="ECO:0000256" key="10">
    <source>
        <dbReference type="ARBA" id="ARBA00023145"/>
    </source>
</evidence>
<comment type="catalytic activity">
    <reaction evidence="1">
        <text>Preferential cleavage at the carboxyl of hydrophobic amino acids, but fails to cleave 15-Leu-|-Tyr-16, 16-Tyr-|-Leu-17 and 24-Phe-|-Phe-25 of insulin B chain. Activates trypsinogen, and degrades keratin.</text>
        <dbReference type="EC" id="3.4.23.24"/>
    </reaction>
</comment>